<evidence type="ECO:0000256" key="5">
    <source>
        <dbReference type="ARBA" id="ARBA00022989"/>
    </source>
</evidence>
<dbReference type="PANTHER" id="PTHR22926">
    <property type="entry name" value="PHOSPHO-N-ACETYLMURAMOYL-PENTAPEPTIDE-TRANSFERASE"/>
    <property type="match status" value="1"/>
</dbReference>
<feature type="transmembrane region" description="Helical" evidence="8">
    <location>
        <begin position="76"/>
        <end position="100"/>
    </location>
</feature>
<feature type="transmembrane region" description="Helical" evidence="8">
    <location>
        <begin position="6"/>
        <end position="25"/>
    </location>
</feature>
<evidence type="ECO:0000256" key="2">
    <source>
        <dbReference type="ARBA" id="ARBA00022475"/>
    </source>
</evidence>
<feature type="transmembrane region" description="Helical" evidence="8">
    <location>
        <begin position="339"/>
        <end position="358"/>
    </location>
</feature>
<evidence type="ECO:0000256" key="7">
    <source>
        <dbReference type="PIRSR" id="PIRSR600715-1"/>
    </source>
</evidence>
<keyword evidence="2" id="KW-1003">Cell membrane</keyword>
<dbReference type="GO" id="GO:0046872">
    <property type="term" value="F:metal ion binding"/>
    <property type="evidence" value="ECO:0007669"/>
    <property type="project" value="UniProtKB-KW"/>
</dbReference>
<feature type="transmembrane region" description="Helical" evidence="8">
    <location>
        <begin position="112"/>
        <end position="132"/>
    </location>
</feature>
<evidence type="ECO:0000256" key="3">
    <source>
        <dbReference type="ARBA" id="ARBA00022679"/>
    </source>
</evidence>
<proteinExistence type="predicted"/>
<keyword evidence="6 8" id="KW-0472">Membrane</keyword>
<feature type="transmembrane region" description="Helical" evidence="8">
    <location>
        <begin position="251"/>
        <end position="271"/>
    </location>
</feature>
<name>A0A4Y9T016_9BURK</name>
<evidence type="ECO:0000256" key="6">
    <source>
        <dbReference type="ARBA" id="ARBA00023136"/>
    </source>
</evidence>
<keyword evidence="7" id="KW-0460">Magnesium</keyword>
<feature type="binding site" evidence="7">
    <location>
        <position position="166"/>
    </location>
    <ligand>
        <name>Mg(2+)</name>
        <dbReference type="ChEBI" id="CHEBI:18420"/>
    </ligand>
</feature>
<feature type="transmembrane region" description="Helical" evidence="8">
    <location>
        <begin position="227"/>
        <end position="245"/>
    </location>
</feature>
<dbReference type="InterPro" id="IPR000715">
    <property type="entry name" value="Glycosyl_transferase_4"/>
</dbReference>
<dbReference type="CDD" id="cd06912">
    <property type="entry name" value="GT_MraY_like"/>
    <property type="match status" value="1"/>
</dbReference>
<dbReference type="GO" id="GO:0071555">
    <property type="term" value="P:cell wall organization"/>
    <property type="evidence" value="ECO:0007669"/>
    <property type="project" value="TreeGrafter"/>
</dbReference>
<feature type="transmembrane region" description="Helical" evidence="8">
    <location>
        <begin position="171"/>
        <end position="191"/>
    </location>
</feature>
<dbReference type="RefSeq" id="WP_135189843.1">
    <property type="nucleotide sequence ID" value="NZ_SPUM01000068.1"/>
</dbReference>
<dbReference type="OrthoDB" id="9783652at2"/>
<keyword evidence="4 8" id="KW-0812">Transmembrane</keyword>
<feature type="transmembrane region" description="Helical" evidence="8">
    <location>
        <begin position="144"/>
        <end position="164"/>
    </location>
</feature>
<feature type="transmembrane region" description="Helical" evidence="8">
    <location>
        <begin position="197"/>
        <end position="215"/>
    </location>
</feature>
<dbReference type="GO" id="GO:0005886">
    <property type="term" value="C:plasma membrane"/>
    <property type="evidence" value="ECO:0007669"/>
    <property type="project" value="UniProtKB-SubCell"/>
</dbReference>
<keyword evidence="10" id="KW-1185">Reference proteome</keyword>
<protein>
    <submittedName>
        <fullName evidence="9">Glycosyl transferase 4 family protein</fullName>
    </submittedName>
</protein>
<evidence type="ECO:0000256" key="8">
    <source>
        <dbReference type="SAM" id="Phobius"/>
    </source>
</evidence>
<dbReference type="GO" id="GO:0044038">
    <property type="term" value="P:cell wall macromolecule biosynthetic process"/>
    <property type="evidence" value="ECO:0007669"/>
    <property type="project" value="TreeGrafter"/>
</dbReference>
<feature type="transmembrane region" description="Helical" evidence="8">
    <location>
        <begin position="313"/>
        <end position="333"/>
    </location>
</feature>
<sequence length="399" mass="42456">MLTHLLIAAMVAAGTSAIASLVIIISQRWHGKLSLDHDLEGVQKFHARAVPRIGGIAIITAISLTLLFSYCFTGDLLSVSAFSAAVLLLCAGLPAFVAGVTEDLTKRVSVKARLLASLGSALLASWLLGATIDKLDIWGLDALLTWAPLALVVTAVAVAGGVNAINIIDGFNGLAGSTVTIMLAALGILAWNVGDELVAQLAVVGLGATAGFLFMNYPSGRLFLGDGGAYFLGFWVAEIVVLLLVRDTSISAWQVLAICAYPVIEVLFSIYRRQYLRQGDPVAPDGLHLHTLVFRRVVSRFIADTDHPWKRNAAVACVIVPWVALGASLSLVFGDTTPSAMLIVFGQVLAYIAIYRRVVRGRWTARQNTDVLSSDEVHANDCTGRVALSPAIRHDGHPL</sequence>
<evidence type="ECO:0000313" key="10">
    <source>
        <dbReference type="Proteomes" id="UP000297258"/>
    </source>
</evidence>
<evidence type="ECO:0000256" key="1">
    <source>
        <dbReference type="ARBA" id="ARBA00004651"/>
    </source>
</evidence>
<feature type="binding site" evidence="7">
    <location>
        <position position="226"/>
    </location>
    <ligand>
        <name>Mg(2+)</name>
        <dbReference type="ChEBI" id="CHEBI:18420"/>
    </ligand>
</feature>
<comment type="subcellular location">
    <subcellularLocation>
        <location evidence="1">Cell membrane</location>
        <topology evidence="1">Multi-pass membrane protein</topology>
    </subcellularLocation>
</comment>
<comment type="caution">
    <text evidence="9">The sequence shown here is derived from an EMBL/GenBank/DDBJ whole genome shotgun (WGS) entry which is preliminary data.</text>
</comment>
<dbReference type="Proteomes" id="UP000297258">
    <property type="component" value="Unassembled WGS sequence"/>
</dbReference>
<keyword evidence="7" id="KW-0479">Metal-binding</keyword>
<dbReference type="PANTHER" id="PTHR22926:SF3">
    <property type="entry name" value="UNDECAPRENYL-PHOSPHATE ALPHA-N-ACETYLGLUCOSAMINYL 1-PHOSPHATE TRANSFERASE"/>
    <property type="match status" value="1"/>
</dbReference>
<accession>A0A4Y9T016</accession>
<evidence type="ECO:0000256" key="4">
    <source>
        <dbReference type="ARBA" id="ARBA00022692"/>
    </source>
</evidence>
<dbReference type="GO" id="GO:0009103">
    <property type="term" value="P:lipopolysaccharide biosynthetic process"/>
    <property type="evidence" value="ECO:0007669"/>
    <property type="project" value="TreeGrafter"/>
</dbReference>
<keyword evidence="3 9" id="KW-0808">Transferase</keyword>
<dbReference type="Pfam" id="PF00953">
    <property type="entry name" value="Glycos_transf_4"/>
    <property type="match status" value="1"/>
</dbReference>
<dbReference type="AlphaFoldDB" id="A0A4Y9T016"/>
<evidence type="ECO:0000313" key="9">
    <source>
        <dbReference type="EMBL" id="TFW32059.1"/>
    </source>
</evidence>
<feature type="transmembrane region" description="Helical" evidence="8">
    <location>
        <begin position="53"/>
        <end position="70"/>
    </location>
</feature>
<comment type="cofactor">
    <cofactor evidence="7">
        <name>Mg(2+)</name>
        <dbReference type="ChEBI" id="CHEBI:18420"/>
    </cofactor>
</comment>
<keyword evidence="5 8" id="KW-1133">Transmembrane helix</keyword>
<dbReference type="GO" id="GO:0016780">
    <property type="term" value="F:phosphotransferase activity, for other substituted phosphate groups"/>
    <property type="evidence" value="ECO:0007669"/>
    <property type="project" value="InterPro"/>
</dbReference>
<reference evidence="9 10" key="1">
    <citation type="submission" date="2019-03" db="EMBL/GenBank/DDBJ databases">
        <title>Draft genome of Massilia hortus sp. nov., a novel bacterial species of the Oxalobacteraceae family.</title>
        <authorList>
            <person name="Peta V."/>
            <person name="Raths R."/>
            <person name="Bucking H."/>
        </authorList>
    </citation>
    <scope>NUCLEOTIDE SEQUENCE [LARGE SCALE GENOMIC DNA]</scope>
    <source>
        <strain evidence="9 10">ONC3</strain>
    </source>
</reference>
<organism evidence="9 10">
    <name type="scientific">Massilia horti</name>
    <dbReference type="NCBI Taxonomy" id="2562153"/>
    <lineage>
        <taxon>Bacteria</taxon>
        <taxon>Pseudomonadati</taxon>
        <taxon>Pseudomonadota</taxon>
        <taxon>Betaproteobacteria</taxon>
        <taxon>Burkholderiales</taxon>
        <taxon>Oxalobacteraceae</taxon>
        <taxon>Telluria group</taxon>
        <taxon>Massilia</taxon>
    </lineage>
</organism>
<gene>
    <name evidence="9" type="ORF">E4O92_11125</name>
</gene>
<dbReference type="EMBL" id="SPUM01000068">
    <property type="protein sequence ID" value="TFW32059.1"/>
    <property type="molecule type" value="Genomic_DNA"/>
</dbReference>